<accession>A0A6M3IG83</accession>
<evidence type="ECO:0000313" key="1">
    <source>
        <dbReference type="EMBL" id="QJA56496.1"/>
    </source>
</evidence>
<sequence>MIEVDFPPGCCGLLHVQIFDGLYQVLPASPGESLNGDSSTLYFDDLYFKTRAPFELTIRTWNNDDLWEHTTQVRIGVAVTRAEMSRYIPAMAYEDFEKLLAETISAQEAVKEAQIQAILKGLTE</sequence>
<gene>
    <name evidence="1" type="ORF">MM415B01831_0016</name>
</gene>
<protein>
    <submittedName>
        <fullName evidence="1">Uncharacterized protein</fullName>
    </submittedName>
</protein>
<reference evidence="1" key="1">
    <citation type="submission" date="2020-03" db="EMBL/GenBank/DDBJ databases">
        <title>The deep terrestrial virosphere.</title>
        <authorList>
            <person name="Holmfeldt K."/>
            <person name="Nilsson E."/>
            <person name="Simone D."/>
            <person name="Lopez-Fernandez M."/>
            <person name="Wu X."/>
            <person name="de Brujin I."/>
            <person name="Lundin D."/>
            <person name="Andersson A."/>
            <person name="Bertilsson S."/>
            <person name="Dopson M."/>
        </authorList>
    </citation>
    <scope>NUCLEOTIDE SEQUENCE</scope>
    <source>
        <strain evidence="1">MM415B01831</strain>
    </source>
</reference>
<organism evidence="1">
    <name type="scientific">viral metagenome</name>
    <dbReference type="NCBI Taxonomy" id="1070528"/>
    <lineage>
        <taxon>unclassified sequences</taxon>
        <taxon>metagenomes</taxon>
        <taxon>organismal metagenomes</taxon>
    </lineage>
</organism>
<dbReference type="AlphaFoldDB" id="A0A6M3IG83"/>
<proteinExistence type="predicted"/>
<name>A0A6M3IG83_9ZZZZ</name>
<dbReference type="EMBL" id="MT141222">
    <property type="protein sequence ID" value="QJA56496.1"/>
    <property type="molecule type" value="Genomic_DNA"/>
</dbReference>